<dbReference type="InterPro" id="IPR051560">
    <property type="entry name" value="MAM_domain-containing"/>
</dbReference>
<keyword evidence="10" id="KW-1185">Reference proteome</keyword>
<evidence type="ECO:0000259" key="8">
    <source>
        <dbReference type="PROSITE" id="PS50060"/>
    </source>
</evidence>
<protein>
    <recommendedName>
        <fullName evidence="11">Apical endosomal glycoprotein</fullName>
    </recommendedName>
</protein>
<accession>A0AAE0XZM9</accession>
<evidence type="ECO:0000256" key="3">
    <source>
        <dbReference type="PROSITE-ProRule" id="PRU00124"/>
    </source>
</evidence>
<dbReference type="CDD" id="cd00112">
    <property type="entry name" value="LDLa"/>
    <property type="match status" value="3"/>
</dbReference>
<dbReference type="CDD" id="cd00055">
    <property type="entry name" value="EGF_Lam"/>
    <property type="match status" value="1"/>
</dbReference>
<feature type="disulfide bond" evidence="2">
    <location>
        <begin position="1841"/>
        <end position="1850"/>
    </location>
</feature>
<feature type="domain" description="MAM" evidence="8">
    <location>
        <begin position="1612"/>
        <end position="1777"/>
    </location>
</feature>
<feature type="chain" id="PRO_5042098385" description="Apical endosomal glycoprotein" evidence="6">
    <location>
        <begin position="25"/>
        <end position="1976"/>
    </location>
</feature>
<evidence type="ECO:0000313" key="9">
    <source>
        <dbReference type="EMBL" id="KAK3727128.1"/>
    </source>
</evidence>
<feature type="domain" description="MAM" evidence="8">
    <location>
        <begin position="314"/>
        <end position="470"/>
    </location>
</feature>
<feature type="domain" description="MAM" evidence="8">
    <location>
        <begin position="145"/>
        <end position="302"/>
    </location>
</feature>
<feature type="disulfide bond" evidence="3">
    <location>
        <begin position="670"/>
        <end position="685"/>
    </location>
</feature>
<dbReference type="PRINTS" id="PR00261">
    <property type="entry name" value="LDLRECEPTOR"/>
</dbReference>
<feature type="region of interest" description="Disordered" evidence="4">
    <location>
        <begin position="1147"/>
        <end position="1167"/>
    </location>
</feature>
<dbReference type="PROSITE" id="PS01209">
    <property type="entry name" value="LDLRA_1"/>
    <property type="match status" value="1"/>
</dbReference>
<keyword evidence="5" id="KW-0472">Membrane</keyword>
<dbReference type="SUPFAM" id="SSF49899">
    <property type="entry name" value="Concanavalin A-like lectins/glucanases"/>
    <property type="match status" value="9"/>
</dbReference>
<dbReference type="PROSITE" id="PS00022">
    <property type="entry name" value="EGF_1"/>
    <property type="match status" value="1"/>
</dbReference>
<evidence type="ECO:0000256" key="1">
    <source>
        <dbReference type="ARBA" id="ARBA00023157"/>
    </source>
</evidence>
<keyword evidence="6" id="KW-0732">Signal</keyword>
<feature type="signal peptide" evidence="6">
    <location>
        <begin position="1"/>
        <end position="24"/>
    </location>
</feature>
<evidence type="ECO:0000256" key="4">
    <source>
        <dbReference type="SAM" id="MobiDB-lite"/>
    </source>
</evidence>
<dbReference type="SMART" id="SM00192">
    <property type="entry name" value="LDLa"/>
    <property type="match status" value="3"/>
</dbReference>
<dbReference type="Gene3D" id="4.10.400.10">
    <property type="entry name" value="Low-density Lipoprotein Receptor"/>
    <property type="match status" value="2"/>
</dbReference>
<dbReference type="InterPro" id="IPR002172">
    <property type="entry name" value="LDrepeatLR_classA_rpt"/>
</dbReference>
<dbReference type="Pfam" id="PF00629">
    <property type="entry name" value="MAM"/>
    <property type="match status" value="9"/>
</dbReference>
<organism evidence="9 10">
    <name type="scientific">Elysia crispata</name>
    <name type="common">lettuce slug</name>
    <dbReference type="NCBI Taxonomy" id="231223"/>
    <lineage>
        <taxon>Eukaryota</taxon>
        <taxon>Metazoa</taxon>
        <taxon>Spiralia</taxon>
        <taxon>Lophotrochozoa</taxon>
        <taxon>Mollusca</taxon>
        <taxon>Gastropoda</taxon>
        <taxon>Heterobranchia</taxon>
        <taxon>Euthyneura</taxon>
        <taxon>Panpulmonata</taxon>
        <taxon>Sacoglossa</taxon>
        <taxon>Placobranchoidea</taxon>
        <taxon>Plakobranchidae</taxon>
        <taxon>Elysia</taxon>
    </lineage>
</organism>
<dbReference type="Gene3D" id="2.60.120.200">
    <property type="match status" value="9"/>
</dbReference>
<dbReference type="InterPro" id="IPR013320">
    <property type="entry name" value="ConA-like_dom_sf"/>
</dbReference>
<dbReference type="SMART" id="SM00137">
    <property type="entry name" value="MAM"/>
    <property type="match status" value="7"/>
</dbReference>
<feature type="compositionally biased region" description="Low complexity" evidence="4">
    <location>
        <begin position="1148"/>
        <end position="1157"/>
    </location>
</feature>
<feature type="disulfide bond" evidence="3">
    <location>
        <begin position="872"/>
        <end position="890"/>
    </location>
</feature>
<feature type="domain" description="MAM" evidence="8">
    <location>
        <begin position="1308"/>
        <end position="1458"/>
    </location>
</feature>
<keyword evidence="5" id="KW-1133">Transmembrane helix</keyword>
<dbReference type="Pfam" id="PF00057">
    <property type="entry name" value="Ldl_recept_a"/>
    <property type="match status" value="1"/>
</dbReference>
<feature type="disulfide bond" evidence="3">
    <location>
        <begin position="884"/>
        <end position="899"/>
    </location>
</feature>
<dbReference type="CDD" id="cd06263">
    <property type="entry name" value="MAM"/>
    <property type="match status" value="6"/>
</dbReference>
<evidence type="ECO:0000256" key="6">
    <source>
        <dbReference type="SAM" id="SignalP"/>
    </source>
</evidence>
<feature type="domain" description="MAM" evidence="8">
    <location>
        <begin position="906"/>
        <end position="1070"/>
    </location>
</feature>
<dbReference type="PROSITE" id="PS50068">
    <property type="entry name" value="LDLRA_2"/>
    <property type="match status" value="3"/>
</dbReference>
<sequence>MDQARGVGLLIIGLLVLIPRTVVTQDNPPDRVVVTRQDYVSATGFRSGTLPANKGTHCVTYYAKSGRDGSGYLLQANLVDAATGNVIGENHHNNYVEGEEPSLFYFDIPEQAKPFKVEIKKAFGEDEIEILDVEIRDGACLEKDGSCNFETNICGYEKSSKYFQWLVPTSRGTDKLGYPAVDADLGSQSGHFMGAKLSSYRKEERLISPTITSKQACIRFYYTIYGGGTLVVGKEQSSTVYATFANSDPNEKVSNPKWKAATVSVEENQPFQVSFIARAPESGEMSKVAVDDIQVTHHSCSYLPRPGPTHTTRTVCDFENADMCGFTSVTKEWTRGKASDVASVTGLTTDRSTNNPSGHYVYISTRNSQNSEPLFRSHMFPPTAGRCLKFYYSVADHQASGAALDVLLHTEAGHTFTVDKLSGVGRHGKWSFSEINIVRDTNFQIIFSALPNGGVISLDDVQLSTSACPDSYGCDFEQGLCAWSTSLDDHSNLDWQITSGHLLRGNNTPGQDVTLNTPFGHFLYLQTSDPAEAGDLAVLTSQEMVYGSCLTFYYSMMAAGTGTLAVNITSLGDRSEPETIWTKTGSQGRFPEWKMAKIDLNAASVGRSGLKDFRLDLIGTVGDTPGADIAVDEIKVHFERCSNVRDEQGNSLVPCPNSPTGKKIKLSQFCNFIDDCDDGEDEQFCGTCDFGPDFGWCNYVEQSQGQITWSRSYGAPTSQLEGISDRLGQFMFLTKNTPPYGPQVLAELETGVDIGPSPAACQIQFSYFISDSGSDQPSLTVVLRQSDEETVIFQAGNFRKPGRRSYGTTPDLTWKTTTIDIGGIDSRFKIAFLGHKRFGLEDEGDVAIDDVALLNCEFPPVVASCAASEFRCARGSCVDLSRVCDFTDDCGDRSDEEDCDLQGIILRTSFEDGFGDWTVDTDMTLEPWTIVQAKDGRDKPVQPTRDHTLGNLNGHFASFVHSRANTYSKLISPVVVPTNDLDSCRLRLQYYLHATNQLTHLKVSTKTTRLGEERVIFHRYTSHGHAWSRADIDLENTEEPFQIIISGTKDTFNGGNYLAIDDISLWGCNITSNQTLPEGSEWKRPLDCDDPRHYRCDDGTCLNYWLVKRCDFENQCPDGSDEKNCGTCDFETGLCGWHDESLGTLSWQSRASSQSREPSSDATRDTEGEGHYLLLKTHSAGVVRSPALLLSPSLDKTDPACHLSFSFYTNRPDMEGALQVVSQSVNAAGTEEYEKIPRTRDGRLLPGQWNRITVPLGMSTGQNRRRVIIKHDFVPLDDSAAIAIDDVKFENCRRMGSMRRMNDSIDPLACDFQSDMPDAKFCQYHRSYLEGNFPWRSTSMSGPNGRSIRTATAGLWGGSEVGHKAYLTSDWIDGTETGLCIHFMYMTFGTQLQVRLARAGSYRHLFSAHSYDYTWKIGQASIPVLNEPFMLEFIATVGQHAKSVSLASITVSRQECFPTPLCDFSSSDCGYEEDYSSGWSRGVVPGIVDHTTQDSDGACIAVRGGSAEQNSTLSSPVKFQAKDQESCTYFWHFVEGPGIGRLAVTMKQEDSGTATQLWQDDGDFRAQWLQGRIDIPKGAGNYRLVFEATLQKDVTIAVDDIETVQGSCPHPGTCNFDVDMCGYTSHTYNEDNREVETESRWLRLVNVMPMSHFGPMKDHTDRRHDGGYAFSDQFLLPIQSSEQRTRLVSPVLPPAQKACLSFWFFFKGIGTGVLRVLIADKVVFEESSKDDNWRYSNSIPHSSDVSYQIVFESERFGYEDASLAVDDIVMTQGSCEKKHVPLIPHIAPAATTKSPETSTRQLPDPGHGSAADDLFKLDCNRHCVHWKECRQTKTSTVQCSCEPGYTGDACDQVVDDQRPVVTEATAARGKKKMPKLTNGRTDQVVSAKEEDASGSNAWPTVVAVIASIIVLAILAIVIFVVLVRTNRIRAPASFQRHIPFLKTEGGFTNPTVSYSDNTKMGITNPVYGAGAGDSDI</sequence>
<feature type="domain" description="MAM" evidence="8">
    <location>
        <begin position="686"/>
        <end position="858"/>
    </location>
</feature>
<feature type="domain" description="MAM" evidence="8">
    <location>
        <begin position="1460"/>
        <end position="1610"/>
    </location>
</feature>
<comment type="caution">
    <text evidence="9">The sequence shown here is derived from an EMBL/GenBank/DDBJ whole genome shotgun (WGS) entry which is preliminary data.</text>
</comment>
<dbReference type="Proteomes" id="UP001283361">
    <property type="component" value="Unassembled WGS sequence"/>
</dbReference>
<dbReference type="EMBL" id="JAWDGP010007257">
    <property type="protein sequence ID" value="KAK3727128.1"/>
    <property type="molecule type" value="Genomic_DNA"/>
</dbReference>
<gene>
    <name evidence="9" type="ORF">RRG08_048229</name>
</gene>
<feature type="disulfide bond" evidence="2">
    <location>
        <begin position="1819"/>
        <end position="1829"/>
    </location>
</feature>
<name>A0AAE0XZM9_9GAST</name>
<dbReference type="PANTHER" id="PTHR23282">
    <property type="entry name" value="APICAL ENDOSOMAL GLYCOPROTEIN PRECURSOR"/>
    <property type="match status" value="1"/>
</dbReference>
<evidence type="ECO:0008006" key="11">
    <source>
        <dbReference type="Google" id="ProtNLM"/>
    </source>
</evidence>
<dbReference type="GO" id="GO:0016020">
    <property type="term" value="C:membrane"/>
    <property type="evidence" value="ECO:0007669"/>
    <property type="project" value="InterPro"/>
</dbReference>
<reference evidence="9" key="1">
    <citation type="journal article" date="2023" name="G3 (Bethesda)">
        <title>A reference genome for the long-term kleptoplast-retaining sea slug Elysia crispata morphotype clarki.</title>
        <authorList>
            <person name="Eastman K.E."/>
            <person name="Pendleton A.L."/>
            <person name="Shaikh M.A."/>
            <person name="Suttiyut T."/>
            <person name="Ogas R."/>
            <person name="Tomko P."/>
            <person name="Gavelis G."/>
            <person name="Widhalm J.R."/>
            <person name="Wisecaver J.H."/>
        </authorList>
    </citation>
    <scope>NUCLEOTIDE SEQUENCE</scope>
    <source>
        <strain evidence="9">ECLA1</strain>
    </source>
</reference>
<evidence type="ECO:0000313" key="10">
    <source>
        <dbReference type="Proteomes" id="UP001283361"/>
    </source>
</evidence>
<evidence type="ECO:0000256" key="2">
    <source>
        <dbReference type="PROSITE-ProRule" id="PRU00076"/>
    </source>
</evidence>
<proteinExistence type="predicted"/>
<evidence type="ECO:0000259" key="7">
    <source>
        <dbReference type="PROSITE" id="PS50026"/>
    </source>
</evidence>
<evidence type="ECO:0000256" key="5">
    <source>
        <dbReference type="SAM" id="Phobius"/>
    </source>
</evidence>
<feature type="disulfide bond" evidence="3">
    <location>
        <begin position="1110"/>
        <end position="1125"/>
    </location>
</feature>
<feature type="domain" description="EGF-like" evidence="7">
    <location>
        <begin position="1815"/>
        <end position="1851"/>
    </location>
</feature>
<feature type="domain" description="MAM" evidence="8">
    <location>
        <begin position="1126"/>
        <end position="1294"/>
    </location>
</feature>
<dbReference type="InterPro" id="IPR000742">
    <property type="entry name" value="EGF"/>
</dbReference>
<keyword evidence="2" id="KW-0245">EGF-like domain</keyword>
<feature type="transmembrane region" description="Helical" evidence="5">
    <location>
        <begin position="1897"/>
        <end position="1923"/>
    </location>
</feature>
<feature type="region of interest" description="Disordered" evidence="4">
    <location>
        <begin position="1868"/>
        <end position="1888"/>
    </location>
</feature>
<dbReference type="PROSITE" id="PS01186">
    <property type="entry name" value="EGF_2"/>
    <property type="match status" value="1"/>
</dbReference>
<dbReference type="PROSITE" id="PS50060">
    <property type="entry name" value="MAM_2"/>
    <property type="match status" value="9"/>
</dbReference>
<dbReference type="InterPro" id="IPR036055">
    <property type="entry name" value="LDL_receptor-like_sf"/>
</dbReference>
<dbReference type="PANTHER" id="PTHR23282:SF101">
    <property type="entry name" value="MAM DOMAIN-CONTAINING PROTEIN"/>
    <property type="match status" value="1"/>
</dbReference>
<dbReference type="InterPro" id="IPR023415">
    <property type="entry name" value="LDLR_class-A_CS"/>
</dbReference>
<comment type="caution">
    <text evidence="2">Lacks conserved residue(s) required for the propagation of feature annotation.</text>
</comment>
<dbReference type="PROSITE" id="PS50026">
    <property type="entry name" value="EGF_3"/>
    <property type="match status" value="1"/>
</dbReference>
<feature type="domain" description="MAM" evidence="8">
    <location>
        <begin position="472"/>
        <end position="643"/>
    </location>
</feature>
<keyword evidence="5" id="KW-0812">Transmembrane</keyword>
<dbReference type="InterPro" id="IPR002049">
    <property type="entry name" value="LE_dom"/>
</dbReference>
<dbReference type="SUPFAM" id="SSF57424">
    <property type="entry name" value="LDL receptor-like module"/>
    <property type="match status" value="1"/>
</dbReference>
<keyword evidence="1 2" id="KW-1015">Disulfide bond</keyword>
<dbReference type="InterPro" id="IPR000998">
    <property type="entry name" value="MAM_dom"/>
</dbReference>
<feature type="disulfide bond" evidence="3">
    <location>
        <begin position="865"/>
        <end position="877"/>
    </location>
</feature>
<feature type="compositionally biased region" description="Basic and acidic residues" evidence="4">
    <location>
        <begin position="1158"/>
        <end position="1167"/>
    </location>
</feature>